<dbReference type="SUPFAM" id="SSF47384">
    <property type="entry name" value="Homodimeric domain of signal transducing histidine kinase"/>
    <property type="match status" value="1"/>
</dbReference>
<dbReference type="PANTHER" id="PTHR43065">
    <property type="entry name" value="SENSOR HISTIDINE KINASE"/>
    <property type="match status" value="1"/>
</dbReference>
<dbReference type="InterPro" id="IPR036097">
    <property type="entry name" value="HisK_dim/P_sf"/>
</dbReference>
<feature type="domain" description="Histidine kinase" evidence="11">
    <location>
        <begin position="218"/>
        <end position="470"/>
    </location>
</feature>
<dbReference type="InterPro" id="IPR005467">
    <property type="entry name" value="His_kinase_dom"/>
</dbReference>
<dbReference type="GO" id="GO:0016020">
    <property type="term" value="C:membrane"/>
    <property type="evidence" value="ECO:0007669"/>
    <property type="project" value="UniProtKB-SubCell"/>
</dbReference>
<dbReference type="SMART" id="SM00388">
    <property type="entry name" value="HisKA"/>
    <property type="match status" value="1"/>
</dbReference>
<dbReference type="InterPro" id="IPR029095">
    <property type="entry name" value="NarX-like_N"/>
</dbReference>
<comment type="caution">
    <text evidence="12">The sequence shown here is derived from an EMBL/GenBank/DDBJ whole genome shotgun (WGS) entry which is preliminary data.</text>
</comment>
<dbReference type="Gene3D" id="1.10.287.130">
    <property type="match status" value="1"/>
</dbReference>
<evidence type="ECO:0000256" key="3">
    <source>
        <dbReference type="ARBA" id="ARBA00012438"/>
    </source>
</evidence>
<evidence type="ECO:0000259" key="11">
    <source>
        <dbReference type="PROSITE" id="PS50109"/>
    </source>
</evidence>
<keyword evidence="9" id="KW-0472">Membrane</keyword>
<evidence type="ECO:0000313" key="13">
    <source>
        <dbReference type="Proteomes" id="UP001050975"/>
    </source>
</evidence>
<sequence length="508" mass="56329">MLALAANFDPNQISTKREISAAAINVSGRQRMLSQRTALLCLRLVCTQDKAEEEKLRHQLLADIDLMETSHNGLLNGDEKLKLSGHLSAVLKAMYFEPPFNLDHQIRSYIAQVRALADANTRELTQDNPHLRYIQDAASTQLLTGLDAVVSQYQKENEAQQLAVDIQRAELYCQSCAATAAAKIQAEKLQKALQELKQTQAQLIHSERISSLGQLVASLAHEINNPVSFVHGNLSFATNYVQDLLEIVRVYQQQYPQFNQAIQDKIEAIDLEFLSKDLPQVLSSMTVGIDRICQIVRSLRSFSRMDETEMKLVNLHEGIDSTLLILHTRIKAKDKRPAIEVIKEYGNLPLVECYAGQINQVFMNAIANAIDAIEERMAHGSCPNPKIRIITAVVGESALIRIADNGIGMTDEVRQRLFDSFFTTKPLGKGTGLGLSISYQIVVQKHGGALWCESTPGQGTEFWIKIPLCQGVKAEAISVSAASPLICAGSSETPNRWDKEDKGEKLLI</sequence>
<proteinExistence type="predicted"/>
<dbReference type="Pfam" id="PF13675">
    <property type="entry name" value="PilJ"/>
    <property type="match status" value="1"/>
</dbReference>
<dbReference type="CDD" id="cd00082">
    <property type="entry name" value="HisKA"/>
    <property type="match status" value="1"/>
</dbReference>
<dbReference type="InterPro" id="IPR003594">
    <property type="entry name" value="HATPase_dom"/>
</dbReference>
<accession>A0AAV3XR89</accession>
<keyword evidence="5" id="KW-0812">Transmembrane</keyword>
<dbReference type="EC" id="2.7.13.3" evidence="3"/>
<comment type="catalytic activity">
    <reaction evidence="1">
        <text>ATP + protein L-histidine = ADP + protein N-phospho-L-histidine.</text>
        <dbReference type="EC" id="2.7.13.3"/>
    </reaction>
</comment>
<evidence type="ECO:0000256" key="7">
    <source>
        <dbReference type="ARBA" id="ARBA00022989"/>
    </source>
</evidence>
<name>A0AAV3XR89_9CYAN</name>
<keyword evidence="6 12" id="KW-0418">Kinase</keyword>
<feature type="coiled-coil region" evidence="10">
    <location>
        <begin position="179"/>
        <end position="209"/>
    </location>
</feature>
<keyword evidence="4" id="KW-0597">Phosphoprotein</keyword>
<evidence type="ECO:0000256" key="1">
    <source>
        <dbReference type="ARBA" id="ARBA00000085"/>
    </source>
</evidence>
<keyword evidence="8" id="KW-0902">Two-component regulatory system</keyword>
<evidence type="ECO:0000256" key="9">
    <source>
        <dbReference type="ARBA" id="ARBA00023136"/>
    </source>
</evidence>
<keyword evidence="13" id="KW-1185">Reference proteome</keyword>
<keyword evidence="10" id="KW-0175">Coiled coil</keyword>
<keyword evidence="7" id="KW-1133">Transmembrane helix</keyword>
<evidence type="ECO:0000256" key="6">
    <source>
        <dbReference type="ARBA" id="ARBA00022777"/>
    </source>
</evidence>
<dbReference type="SMART" id="SM00387">
    <property type="entry name" value="HATPase_c"/>
    <property type="match status" value="1"/>
</dbReference>
<evidence type="ECO:0000256" key="4">
    <source>
        <dbReference type="ARBA" id="ARBA00022553"/>
    </source>
</evidence>
<dbReference type="PROSITE" id="PS50109">
    <property type="entry name" value="HIS_KIN"/>
    <property type="match status" value="1"/>
</dbReference>
<dbReference type="PRINTS" id="PR00344">
    <property type="entry name" value="BCTRLSENSOR"/>
</dbReference>
<dbReference type="GO" id="GO:0000155">
    <property type="term" value="F:phosphorelay sensor kinase activity"/>
    <property type="evidence" value="ECO:0007669"/>
    <property type="project" value="InterPro"/>
</dbReference>
<evidence type="ECO:0000256" key="2">
    <source>
        <dbReference type="ARBA" id="ARBA00004141"/>
    </source>
</evidence>
<dbReference type="InterPro" id="IPR003661">
    <property type="entry name" value="HisK_dim/P_dom"/>
</dbReference>
<dbReference type="PANTHER" id="PTHR43065:SF50">
    <property type="entry name" value="HISTIDINE KINASE"/>
    <property type="match status" value="1"/>
</dbReference>
<dbReference type="Pfam" id="PF02518">
    <property type="entry name" value="HATPase_c"/>
    <property type="match status" value="1"/>
</dbReference>
<dbReference type="AlphaFoldDB" id="A0AAV3XR89"/>
<dbReference type="Proteomes" id="UP001050975">
    <property type="component" value="Unassembled WGS sequence"/>
</dbReference>
<comment type="subcellular location">
    <subcellularLocation>
        <location evidence="2">Membrane</location>
        <topology evidence="2">Multi-pass membrane protein</topology>
    </subcellularLocation>
</comment>
<protein>
    <recommendedName>
        <fullName evidence="3">histidine kinase</fullName>
        <ecNumber evidence="3">2.7.13.3</ecNumber>
    </recommendedName>
</protein>
<dbReference type="Gene3D" id="3.30.565.10">
    <property type="entry name" value="Histidine kinase-like ATPase, C-terminal domain"/>
    <property type="match status" value="1"/>
</dbReference>
<evidence type="ECO:0000256" key="10">
    <source>
        <dbReference type="SAM" id="Coils"/>
    </source>
</evidence>
<organism evidence="12 13">
    <name type="scientific">Microseira wollei NIES-4236</name>
    <dbReference type="NCBI Taxonomy" id="2530354"/>
    <lineage>
        <taxon>Bacteria</taxon>
        <taxon>Bacillati</taxon>
        <taxon>Cyanobacteriota</taxon>
        <taxon>Cyanophyceae</taxon>
        <taxon>Oscillatoriophycideae</taxon>
        <taxon>Aerosakkonematales</taxon>
        <taxon>Aerosakkonemataceae</taxon>
        <taxon>Microseira</taxon>
    </lineage>
</organism>
<evidence type="ECO:0000256" key="8">
    <source>
        <dbReference type="ARBA" id="ARBA00023012"/>
    </source>
</evidence>
<dbReference type="InterPro" id="IPR004358">
    <property type="entry name" value="Sig_transdc_His_kin-like_C"/>
</dbReference>
<evidence type="ECO:0000313" key="12">
    <source>
        <dbReference type="EMBL" id="GET43481.1"/>
    </source>
</evidence>
<dbReference type="SUPFAM" id="SSF55874">
    <property type="entry name" value="ATPase domain of HSP90 chaperone/DNA topoisomerase II/histidine kinase"/>
    <property type="match status" value="1"/>
</dbReference>
<dbReference type="InterPro" id="IPR036890">
    <property type="entry name" value="HATPase_C_sf"/>
</dbReference>
<reference evidence="12" key="1">
    <citation type="submission" date="2019-10" db="EMBL/GenBank/DDBJ databases">
        <title>Draft genome sequece of Microseira wollei NIES-4236.</title>
        <authorList>
            <person name="Yamaguchi H."/>
            <person name="Suzuki S."/>
            <person name="Kawachi M."/>
        </authorList>
    </citation>
    <scope>NUCLEOTIDE SEQUENCE</scope>
    <source>
        <strain evidence="12">NIES-4236</strain>
    </source>
</reference>
<dbReference type="EMBL" id="BLAY01000225">
    <property type="protein sequence ID" value="GET43481.1"/>
    <property type="molecule type" value="Genomic_DNA"/>
</dbReference>
<keyword evidence="6 12" id="KW-0808">Transferase</keyword>
<evidence type="ECO:0000256" key="5">
    <source>
        <dbReference type="ARBA" id="ARBA00022692"/>
    </source>
</evidence>
<gene>
    <name evidence="12" type="ORF">MiSe_83050</name>
</gene>